<evidence type="ECO:0000256" key="3">
    <source>
        <dbReference type="ARBA" id="ARBA00022112"/>
    </source>
</evidence>
<dbReference type="Pfam" id="PF01784">
    <property type="entry name" value="DUF34_NIF3"/>
    <property type="match status" value="1"/>
</dbReference>
<dbReference type="Gene3D" id="3.40.1390.30">
    <property type="entry name" value="NIF3 (NGG1p interacting factor 3)-like"/>
    <property type="match status" value="1"/>
</dbReference>
<feature type="binding site" evidence="6">
    <location>
        <position position="66"/>
    </location>
    <ligand>
        <name>a divalent metal cation</name>
        <dbReference type="ChEBI" id="CHEBI:60240"/>
        <label>1</label>
    </ligand>
</feature>
<dbReference type="AlphaFoldDB" id="A0A1G9LBF4"/>
<comment type="subunit">
    <text evidence="2">Homohexamer.</text>
</comment>
<feature type="binding site" evidence="6">
    <location>
        <position position="332"/>
    </location>
    <ligand>
        <name>a divalent metal cation</name>
        <dbReference type="ChEBI" id="CHEBI:60240"/>
        <label>1</label>
    </ligand>
</feature>
<keyword evidence="4 5" id="KW-0479">Metal-binding</keyword>
<reference evidence="7 8" key="1">
    <citation type="submission" date="2016-10" db="EMBL/GenBank/DDBJ databases">
        <authorList>
            <person name="de Groot N.N."/>
        </authorList>
    </citation>
    <scope>NUCLEOTIDE SEQUENCE [LARGE SCALE GENOMIC DNA]</scope>
    <source>
        <strain evidence="7 8">DSM 21668</strain>
    </source>
</reference>
<evidence type="ECO:0000256" key="1">
    <source>
        <dbReference type="ARBA" id="ARBA00006964"/>
    </source>
</evidence>
<dbReference type="Gene3D" id="3.30.70.120">
    <property type="match status" value="1"/>
</dbReference>
<keyword evidence="8" id="KW-1185">Reference proteome</keyword>
<gene>
    <name evidence="7" type="ORF">SAMN04488090_1345</name>
</gene>
<dbReference type="PIRSF" id="PIRSF037489">
    <property type="entry name" value="UCP037489_NIF3_YqfO"/>
    <property type="match status" value="1"/>
</dbReference>
<dbReference type="InterPro" id="IPR017221">
    <property type="entry name" value="DUF34/NIF3_bac"/>
</dbReference>
<protein>
    <recommendedName>
        <fullName evidence="3 5">GTP cyclohydrolase 1 type 2 homolog</fullName>
    </recommendedName>
</protein>
<proteinExistence type="inferred from homology"/>
<accession>A0A1G9LBF4</accession>
<name>A0A1G9LBF4_9BACT</name>
<feature type="binding site" evidence="6">
    <location>
        <position position="65"/>
    </location>
    <ligand>
        <name>a divalent metal cation</name>
        <dbReference type="ChEBI" id="CHEBI:60240"/>
        <label>1</label>
    </ligand>
</feature>
<dbReference type="Proteomes" id="UP000198901">
    <property type="component" value="Unassembled WGS sequence"/>
</dbReference>
<dbReference type="PANTHER" id="PTHR13799:SF14">
    <property type="entry name" value="GTP CYCLOHYDROLASE 1 TYPE 2 HOMOLOG"/>
    <property type="match status" value="1"/>
</dbReference>
<dbReference type="NCBIfam" id="TIGR00486">
    <property type="entry name" value="YbgI_SA1388"/>
    <property type="match status" value="1"/>
</dbReference>
<dbReference type="FunFam" id="3.40.1390.30:FF:000001">
    <property type="entry name" value="GTP cyclohydrolase 1 type 2"/>
    <property type="match status" value="1"/>
</dbReference>
<comment type="similarity">
    <text evidence="1 5">Belongs to the GTP cyclohydrolase I type 2/NIF3 family.</text>
</comment>
<organism evidence="7 8">
    <name type="scientific">Siphonobacter aquaeclarae</name>
    <dbReference type="NCBI Taxonomy" id="563176"/>
    <lineage>
        <taxon>Bacteria</taxon>
        <taxon>Pseudomonadati</taxon>
        <taxon>Bacteroidota</taxon>
        <taxon>Cytophagia</taxon>
        <taxon>Cytophagales</taxon>
        <taxon>Cytophagaceae</taxon>
        <taxon>Siphonobacter</taxon>
    </lineage>
</organism>
<dbReference type="SUPFAM" id="SSF102705">
    <property type="entry name" value="NIF3 (NGG1p interacting factor 3)-like"/>
    <property type="match status" value="1"/>
</dbReference>
<dbReference type="InterPro" id="IPR015867">
    <property type="entry name" value="N-reg_PII/ATP_PRibTrfase_C"/>
</dbReference>
<evidence type="ECO:0000313" key="8">
    <source>
        <dbReference type="Proteomes" id="UP000198901"/>
    </source>
</evidence>
<dbReference type="OrthoDB" id="9792792at2"/>
<evidence type="ECO:0000256" key="5">
    <source>
        <dbReference type="PIRNR" id="PIRNR037489"/>
    </source>
</evidence>
<dbReference type="RefSeq" id="WP_093199375.1">
    <property type="nucleotide sequence ID" value="NZ_FNGS01000002.1"/>
</dbReference>
<dbReference type="InterPro" id="IPR036069">
    <property type="entry name" value="DUF34/NIF3_sf"/>
</dbReference>
<dbReference type="EMBL" id="FNGS01000002">
    <property type="protein sequence ID" value="SDL59166.1"/>
    <property type="molecule type" value="Genomic_DNA"/>
</dbReference>
<dbReference type="GO" id="GO:0005737">
    <property type="term" value="C:cytoplasm"/>
    <property type="evidence" value="ECO:0007669"/>
    <property type="project" value="TreeGrafter"/>
</dbReference>
<dbReference type="InterPro" id="IPR002678">
    <property type="entry name" value="DUF34/NIF3"/>
</dbReference>
<dbReference type="PANTHER" id="PTHR13799">
    <property type="entry name" value="NGG1 INTERACTING FACTOR 3"/>
    <property type="match status" value="1"/>
</dbReference>
<feature type="binding site" evidence="6">
    <location>
        <position position="328"/>
    </location>
    <ligand>
        <name>a divalent metal cation</name>
        <dbReference type="ChEBI" id="CHEBI:60240"/>
        <label>1</label>
    </ligand>
</feature>
<evidence type="ECO:0000313" key="7">
    <source>
        <dbReference type="EMBL" id="SDL59166.1"/>
    </source>
</evidence>
<evidence type="ECO:0000256" key="2">
    <source>
        <dbReference type="ARBA" id="ARBA00011643"/>
    </source>
</evidence>
<sequence>MLTIQEVTGYLEQLAPPAYQESYDNAGLIVGDPSTVVTKALLTLDCTEDVVREAAELGCNLIIAHHPIVFRGLKKLNGKNYVERTVLAAIRQDIALYAIHTNLDAVKGGVNWKIAEKLGLENIRILSPKRQLLEKLTVFVPETHSQAVLDALFAAGAGQIGEYRNCSFRSAGTGTFTPSDSAQPFIGQAGRAEEVPEHRVEVIFPAHLEGKVLRALREAHPYEEIAHYLHLLENEHQEVGSGAIAELPEPMSEAAWLACLKERMGLNVIRHTPFTGKEVRRVAICGGSGSFLLGNALRQGADVFVTADFKYHEFFDAEGRLMICDIGHYESEVFTKELLEEILKKKFPNFATLLSKVQTNPVRYYA</sequence>
<evidence type="ECO:0000256" key="6">
    <source>
        <dbReference type="PIRSR" id="PIRSR602678-1"/>
    </source>
</evidence>
<dbReference type="STRING" id="563176.SAMN04488090_1345"/>
<dbReference type="GO" id="GO:0046872">
    <property type="term" value="F:metal ion binding"/>
    <property type="evidence" value="ECO:0007669"/>
    <property type="project" value="UniProtKB-UniRule"/>
</dbReference>
<feature type="binding site" evidence="6">
    <location>
        <position position="104"/>
    </location>
    <ligand>
        <name>a divalent metal cation</name>
        <dbReference type="ChEBI" id="CHEBI:60240"/>
        <label>1</label>
    </ligand>
</feature>
<evidence type="ECO:0000256" key="4">
    <source>
        <dbReference type="ARBA" id="ARBA00022723"/>
    </source>
</evidence>